<reference evidence="1" key="3">
    <citation type="submission" date="2021-01" db="EMBL/GenBank/DDBJ databases">
        <authorList>
            <consortium name="Genoscope - CEA"/>
            <person name="William W."/>
        </authorList>
    </citation>
    <scope>NUCLEOTIDE SEQUENCE</scope>
</reference>
<protein>
    <submittedName>
        <fullName evidence="1">(rape) hypothetical protein</fullName>
    </submittedName>
    <submittedName>
        <fullName evidence="2">BnaC04g32890D protein</fullName>
    </submittedName>
</protein>
<dbReference type="Gramene" id="CDY36381">
    <property type="protein sequence ID" value="CDY36381"/>
    <property type="gene ID" value="GSBRNA2T00060430001"/>
</dbReference>
<reference evidence="2" key="2">
    <citation type="submission" date="2014-06" db="EMBL/GenBank/DDBJ databases">
        <authorList>
            <person name="Genoscope - CEA"/>
        </authorList>
    </citation>
    <scope>NUCLEOTIDE SEQUENCE</scope>
</reference>
<evidence type="ECO:0000313" key="2">
    <source>
        <dbReference type="EMBL" id="CDY36381.1"/>
    </source>
</evidence>
<proteinExistence type="predicted"/>
<dbReference type="AlphaFoldDB" id="A0A078HF28"/>
<dbReference type="SMR" id="A0A078HF28"/>
<dbReference type="Proteomes" id="UP001295469">
    <property type="component" value="Chromosome C04"/>
</dbReference>
<evidence type="ECO:0000313" key="1">
    <source>
        <dbReference type="EMBL" id="CAF1859262.1"/>
    </source>
</evidence>
<dbReference type="Proteomes" id="UP000028999">
    <property type="component" value="Unassembled WGS sequence"/>
</dbReference>
<accession>A0A078HF28</accession>
<dbReference type="EMBL" id="LK032374">
    <property type="protein sequence ID" value="CDY36381.1"/>
    <property type="molecule type" value="Genomic_DNA"/>
</dbReference>
<name>A0A078HF28_BRANA</name>
<gene>
    <name evidence="2" type="primary">BnaC04g32890D</name>
    <name evidence="1" type="ORF">DARMORV10_C04P47600.1</name>
    <name evidence="2" type="ORF">GSBRNA2T00060430001</name>
</gene>
<keyword evidence="3" id="KW-1185">Reference proteome</keyword>
<reference evidence="2 3" key="1">
    <citation type="journal article" date="2014" name="Science">
        <title>Plant genetics. Early allopolyploid evolution in the post-Neolithic Brassica napus oilseed genome.</title>
        <authorList>
            <person name="Chalhoub B."/>
            <person name="Denoeud F."/>
            <person name="Liu S."/>
            <person name="Parkin I.A."/>
            <person name="Tang H."/>
            <person name="Wang X."/>
            <person name="Chiquet J."/>
            <person name="Belcram H."/>
            <person name="Tong C."/>
            <person name="Samans B."/>
            <person name="Correa M."/>
            <person name="Da Silva C."/>
            <person name="Just J."/>
            <person name="Falentin C."/>
            <person name="Koh C.S."/>
            <person name="Le Clainche I."/>
            <person name="Bernard M."/>
            <person name="Bento P."/>
            <person name="Noel B."/>
            <person name="Labadie K."/>
            <person name="Alberti A."/>
            <person name="Charles M."/>
            <person name="Arnaud D."/>
            <person name="Guo H."/>
            <person name="Daviaud C."/>
            <person name="Alamery S."/>
            <person name="Jabbari K."/>
            <person name="Zhao M."/>
            <person name="Edger P.P."/>
            <person name="Chelaifa H."/>
            <person name="Tack D."/>
            <person name="Lassalle G."/>
            <person name="Mestiri I."/>
            <person name="Schnel N."/>
            <person name="Le Paslier M.C."/>
            <person name="Fan G."/>
            <person name="Renault V."/>
            <person name="Bayer P.E."/>
            <person name="Golicz A.A."/>
            <person name="Manoli S."/>
            <person name="Lee T.H."/>
            <person name="Thi V.H."/>
            <person name="Chalabi S."/>
            <person name="Hu Q."/>
            <person name="Fan C."/>
            <person name="Tollenaere R."/>
            <person name="Lu Y."/>
            <person name="Battail C."/>
            <person name="Shen J."/>
            <person name="Sidebottom C.H."/>
            <person name="Wang X."/>
            <person name="Canaguier A."/>
            <person name="Chauveau A."/>
            <person name="Berard A."/>
            <person name="Deniot G."/>
            <person name="Guan M."/>
            <person name="Liu Z."/>
            <person name="Sun F."/>
            <person name="Lim Y.P."/>
            <person name="Lyons E."/>
            <person name="Town C.D."/>
            <person name="Bancroft I."/>
            <person name="Wang X."/>
            <person name="Meng J."/>
            <person name="Ma J."/>
            <person name="Pires J.C."/>
            <person name="King G.J."/>
            <person name="Brunel D."/>
            <person name="Delourme R."/>
            <person name="Renard M."/>
            <person name="Aury J.M."/>
            <person name="Adams K.L."/>
            <person name="Batley J."/>
            <person name="Snowdon R.J."/>
            <person name="Tost J."/>
            <person name="Edwards D."/>
            <person name="Zhou Y."/>
            <person name="Hua W."/>
            <person name="Sharpe A.G."/>
            <person name="Paterson A.H."/>
            <person name="Guan C."/>
            <person name="Wincker P."/>
        </authorList>
    </citation>
    <scope>NUCLEOTIDE SEQUENCE [LARGE SCALE GENOMIC DNA]</scope>
    <source>
        <strain evidence="3">cv. Darmor-bzh</strain>
    </source>
</reference>
<evidence type="ECO:0000313" key="3">
    <source>
        <dbReference type="Proteomes" id="UP000028999"/>
    </source>
</evidence>
<sequence length="55" mass="6166">MCLVEISRSVGILRTLLPWNCRYSPKLIELLVDVSGQKHLEKLVLSSCSNLSILP</sequence>
<dbReference type="PaxDb" id="3708-A0A078HF28"/>
<dbReference type="EMBL" id="HG994368">
    <property type="protein sequence ID" value="CAF1859262.1"/>
    <property type="molecule type" value="Genomic_DNA"/>
</dbReference>
<organism evidence="2 3">
    <name type="scientific">Brassica napus</name>
    <name type="common">Rape</name>
    <dbReference type="NCBI Taxonomy" id="3708"/>
    <lineage>
        <taxon>Eukaryota</taxon>
        <taxon>Viridiplantae</taxon>
        <taxon>Streptophyta</taxon>
        <taxon>Embryophyta</taxon>
        <taxon>Tracheophyta</taxon>
        <taxon>Spermatophyta</taxon>
        <taxon>Magnoliopsida</taxon>
        <taxon>eudicotyledons</taxon>
        <taxon>Gunneridae</taxon>
        <taxon>Pentapetalae</taxon>
        <taxon>rosids</taxon>
        <taxon>malvids</taxon>
        <taxon>Brassicales</taxon>
        <taxon>Brassicaceae</taxon>
        <taxon>Brassiceae</taxon>
        <taxon>Brassica</taxon>
    </lineage>
</organism>